<dbReference type="AlphaFoldDB" id="A0A2S4L3X6"/>
<dbReference type="PANTHER" id="PTHR24305">
    <property type="entry name" value="CYTOCHROME P450"/>
    <property type="match status" value="1"/>
</dbReference>
<keyword evidence="1 4" id="KW-0349">Heme</keyword>
<dbReference type="STRING" id="94208.A0A2S4L3X6"/>
<dbReference type="OrthoDB" id="1470350at2759"/>
<dbReference type="InterPro" id="IPR001128">
    <property type="entry name" value="Cyt_P450"/>
</dbReference>
<comment type="caution">
    <text evidence="5">The sequence shown here is derived from an EMBL/GenBank/DDBJ whole genome shotgun (WGS) entry which is preliminary data.</text>
</comment>
<dbReference type="InterPro" id="IPR050121">
    <property type="entry name" value="Cytochrome_P450_monoxygenase"/>
</dbReference>
<accession>A0A2S4L3X6</accession>
<dbReference type="InterPro" id="IPR036396">
    <property type="entry name" value="Cyt_P450_sf"/>
</dbReference>
<evidence type="ECO:0000256" key="4">
    <source>
        <dbReference type="PIRSR" id="PIRSR602401-1"/>
    </source>
</evidence>
<gene>
    <name evidence="5" type="ORF">TPAR_02655</name>
</gene>
<organism evidence="5 6">
    <name type="scientific">Tolypocladium paradoxum</name>
    <dbReference type="NCBI Taxonomy" id="94208"/>
    <lineage>
        <taxon>Eukaryota</taxon>
        <taxon>Fungi</taxon>
        <taxon>Dikarya</taxon>
        <taxon>Ascomycota</taxon>
        <taxon>Pezizomycotina</taxon>
        <taxon>Sordariomycetes</taxon>
        <taxon>Hypocreomycetidae</taxon>
        <taxon>Hypocreales</taxon>
        <taxon>Ophiocordycipitaceae</taxon>
        <taxon>Tolypocladium</taxon>
    </lineage>
</organism>
<keyword evidence="2 4" id="KW-0479">Metal-binding</keyword>
<feature type="binding site" description="axial binding residue" evidence="4">
    <location>
        <position position="438"/>
    </location>
    <ligand>
        <name>heme</name>
        <dbReference type="ChEBI" id="CHEBI:30413"/>
    </ligand>
    <ligandPart>
        <name>Fe</name>
        <dbReference type="ChEBI" id="CHEBI:18248"/>
    </ligandPart>
</feature>
<evidence type="ECO:0008006" key="7">
    <source>
        <dbReference type="Google" id="ProtNLM"/>
    </source>
</evidence>
<name>A0A2S4L3X6_9HYPO</name>
<evidence type="ECO:0000256" key="2">
    <source>
        <dbReference type="ARBA" id="ARBA00022723"/>
    </source>
</evidence>
<keyword evidence="6" id="KW-1185">Reference proteome</keyword>
<evidence type="ECO:0000313" key="6">
    <source>
        <dbReference type="Proteomes" id="UP000237481"/>
    </source>
</evidence>
<dbReference type="Pfam" id="PF00067">
    <property type="entry name" value="p450"/>
    <property type="match status" value="1"/>
</dbReference>
<evidence type="ECO:0000313" key="5">
    <source>
        <dbReference type="EMBL" id="POR37134.1"/>
    </source>
</evidence>
<reference evidence="5 6" key="1">
    <citation type="submission" date="2018-01" db="EMBL/GenBank/DDBJ databases">
        <title>Harnessing the power of phylogenomics to disentangle the directionality and signatures of interkingdom host jumping in the parasitic fungal genus Tolypocladium.</title>
        <authorList>
            <person name="Quandt C.A."/>
            <person name="Patterson W."/>
            <person name="Spatafora J.W."/>
        </authorList>
    </citation>
    <scope>NUCLEOTIDE SEQUENCE [LARGE SCALE GENOMIC DNA]</scope>
    <source>
        <strain evidence="5 6">NRBC 100945</strain>
    </source>
</reference>
<dbReference type="InterPro" id="IPR002401">
    <property type="entry name" value="Cyt_P450_E_grp-I"/>
</dbReference>
<proteinExistence type="predicted"/>
<dbReference type="Gene3D" id="1.10.630.10">
    <property type="entry name" value="Cytochrome P450"/>
    <property type="match status" value="1"/>
</dbReference>
<protein>
    <recommendedName>
        <fullName evidence="7">Cytochrome P450</fullName>
    </recommendedName>
</protein>
<dbReference type="GO" id="GO:0020037">
    <property type="term" value="F:heme binding"/>
    <property type="evidence" value="ECO:0007669"/>
    <property type="project" value="InterPro"/>
</dbReference>
<dbReference type="GO" id="GO:0004497">
    <property type="term" value="F:monooxygenase activity"/>
    <property type="evidence" value="ECO:0007669"/>
    <property type="project" value="InterPro"/>
</dbReference>
<dbReference type="GO" id="GO:0016705">
    <property type="term" value="F:oxidoreductase activity, acting on paired donors, with incorporation or reduction of molecular oxygen"/>
    <property type="evidence" value="ECO:0007669"/>
    <property type="project" value="InterPro"/>
</dbReference>
<evidence type="ECO:0000256" key="3">
    <source>
        <dbReference type="ARBA" id="ARBA00023004"/>
    </source>
</evidence>
<sequence>MLLLSPVYIAAAACLLLVAYLVRCLSSPLRKVPGPTISLFTTLVLKWKEINASRTVYIHELHKKYGAVVRVAPNEVSFTSWPAVKEIYCSGGSGYDKSDFYNLFRIYGRRTMFTTLNKADEEEDPCGPLRQHQRHAQRLHGWHPAALQRVCPPLHFGLDEQDLGDFHLALHAYACDCVTHHLFHPNGSDCLGKQEDEVMMHQVAADDSLQRESDERTAALEFTSDNAPDRLISYYSPTLHRVFARVLSLFVKPREVPLADNYVLSTSQRTDAASFTLMGRLEEKTGELDSIDKAAECLDHMVAGIDTTGDTLCFLMWELSQPRSIRYQRRLAEELRNKPGASIDQLPLLDAILCETLRCFPAIPMSLPRLVPQGGRTIDGFWFPEKTIVSCQAYSVHRINQDVYLDADRFDPDRWLAADGDADRRRLLFAFANGGRGCVGKHLALAEMKTVLRDVYSRFSTTPDPSMTEESMTMSDQLISTRPLGRRCLLQFHPLVDGATMPVGSEKRPAGDL</sequence>
<dbReference type="GO" id="GO:0005506">
    <property type="term" value="F:iron ion binding"/>
    <property type="evidence" value="ECO:0007669"/>
    <property type="project" value="InterPro"/>
</dbReference>
<evidence type="ECO:0000256" key="1">
    <source>
        <dbReference type="ARBA" id="ARBA00022617"/>
    </source>
</evidence>
<dbReference type="Proteomes" id="UP000237481">
    <property type="component" value="Unassembled WGS sequence"/>
</dbReference>
<dbReference type="PANTHER" id="PTHR24305:SF164">
    <property type="entry name" value="P450, PUTATIVE (EUROFUNG)-RELATED"/>
    <property type="match status" value="1"/>
</dbReference>
<dbReference type="PRINTS" id="PR00463">
    <property type="entry name" value="EP450I"/>
</dbReference>
<dbReference type="SUPFAM" id="SSF48264">
    <property type="entry name" value="Cytochrome P450"/>
    <property type="match status" value="1"/>
</dbReference>
<comment type="cofactor">
    <cofactor evidence="4">
        <name>heme</name>
        <dbReference type="ChEBI" id="CHEBI:30413"/>
    </cofactor>
</comment>
<dbReference type="PRINTS" id="PR00385">
    <property type="entry name" value="P450"/>
</dbReference>
<keyword evidence="3 4" id="KW-0408">Iron</keyword>
<dbReference type="EMBL" id="PKSG01000274">
    <property type="protein sequence ID" value="POR37134.1"/>
    <property type="molecule type" value="Genomic_DNA"/>
</dbReference>